<proteinExistence type="predicted"/>
<organism evidence="1">
    <name type="scientific">Siphoviridae sp. ctg5k4</name>
    <dbReference type="NCBI Taxonomy" id="2826418"/>
    <lineage>
        <taxon>Viruses</taxon>
        <taxon>Duplodnaviria</taxon>
        <taxon>Heunggongvirae</taxon>
        <taxon>Uroviricota</taxon>
        <taxon>Caudoviricetes</taxon>
    </lineage>
</organism>
<name>A0A8S5M861_9CAUD</name>
<protein>
    <submittedName>
        <fullName evidence="1">Putative tail component</fullName>
    </submittedName>
</protein>
<evidence type="ECO:0000313" key="1">
    <source>
        <dbReference type="EMBL" id="DAD78422.1"/>
    </source>
</evidence>
<sequence length="117" mass="13603">MANDLANEVARLLRAYTDEVEQDLNKVFDEVGREGVEMVTEASPVRYGKYKKGWKLKKEKNKRIIHNATDWRRTHLLEKGHALVNGGRSKAYPHIKKAEEFVKEQVVKRVEERLAKS</sequence>
<accession>A0A8S5M861</accession>
<reference evidence="1" key="1">
    <citation type="journal article" date="2021" name="Proc. Natl. Acad. Sci. U.S.A.">
        <title>A Catalog of Tens of Thousands of Viruses from Human Metagenomes Reveals Hidden Associations with Chronic Diseases.</title>
        <authorList>
            <person name="Tisza M.J."/>
            <person name="Buck C.B."/>
        </authorList>
    </citation>
    <scope>NUCLEOTIDE SEQUENCE</scope>
    <source>
        <strain evidence="1">Ctg5k4</strain>
    </source>
</reference>
<dbReference type="EMBL" id="BK014843">
    <property type="protein sequence ID" value="DAD78422.1"/>
    <property type="molecule type" value="Genomic_DNA"/>
</dbReference>